<dbReference type="SUPFAM" id="SSF52047">
    <property type="entry name" value="RNI-like"/>
    <property type="match status" value="1"/>
</dbReference>
<dbReference type="VEuPathDB" id="FungiDB:BD410DRAFT_780854"/>
<sequence length="376" mass="42575">MAVHRPTRFIDDLVPLILASSEHWWPSDFVHLAVVSRAWLIPVQRRLYAAPTLASFRACRLFARTLDRNPSLLPFIHGMDICPVAMCEVADGWPMCHDTNSLRRLLNIHGLTSLRLGGELAVAAERFLRSLASAHTITELHIDGSKRDTGTGQRRYISPSASLEWDHTTTFRFPNLRKFTLSHLELNIEPPSVSYCLKLEEVTMDRVDIVSGWLHHLAHGSWHHLRTLTIKNTDPCDLEEQVKLVLECCTDSLTSLRYEIDHDSVRDIVFESMIVPCSTLRELRISGVHVSAFKLSDLALFFPSLVTLSVFGRSVHVAPSEWVMFLHSGALPTLRDLHIPNGHGPPFTRWTEGMHRSIQDAGALKNVRVHKPSHRL</sequence>
<dbReference type="Gene3D" id="3.80.10.10">
    <property type="entry name" value="Ribonuclease Inhibitor"/>
    <property type="match status" value="1"/>
</dbReference>
<organism evidence="1 2">
    <name type="scientific">Rickenella mellea</name>
    <dbReference type="NCBI Taxonomy" id="50990"/>
    <lineage>
        <taxon>Eukaryota</taxon>
        <taxon>Fungi</taxon>
        <taxon>Dikarya</taxon>
        <taxon>Basidiomycota</taxon>
        <taxon>Agaricomycotina</taxon>
        <taxon>Agaricomycetes</taxon>
        <taxon>Hymenochaetales</taxon>
        <taxon>Rickenellaceae</taxon>
        <taxon>Rickenella</taxon>
    </lineage>
</organism>
<keyword evidence="2" id="KW-1185">Reference proteome</keyword>
<dbReference type="InterPro" id="IPR032675">
    <property type="entry name" value="LRR_dom_sf"/>
</dbReference>
<evidence type="ECO:0008006" key="3">
    <source>
        <dbReference type="Google" id="ProtNLM"/>
    </source>
</evidence>
<reference evidence="1 2" key="1">
    <citation type="submission" date="2018-06" db="EMBL/GenBank/DDBJ databases">
        <title>A transcriptomic atlas of mushroom development highlights an independent origin of complex multicellularity.</title>
        <authorList>
            <consortium name="DOE Joint Genome Institute"/>
            <person name="Krizsan K."/>
            <person name="Almasi E."/>
            <person name="Merenyi Z."/>
            <person name="Sahu N."/>
            <person name="Viragh M."/>
            <person name="Koszo T."/>
            <person name="Mondo S."/>
            <person name="Kiss B."/>
            <person name="Balint B."/>
            <person name="Kues U."/>
            <person name="Barry K."/>
            <person name="Hegedus J.C."/>
            <person name="Henrissat B."/>
            <person name="Johnson J."/>
            <person name="Lipzen A."/>
            <person name="Ohm R."/>
            <person name="Nagy I."/>
            <person name="Pangilinan J."/>
            <person name="Yan J."/>
            <person name="Xiong Y."/>
            <person name="Grigoriev I.V."/>
            <person name="Hibbett D.S."/>
            <person name="Nagy L.G."/>
        </authorList>
    </citation>
    <scope>NUCLEOTIDE SEQUENCE [LARGE SCALE GENOMIC DNA]</scope>
    <source>
        <strain evidence="1 2">SZMC22713</strain>
    </source>
</reference>
<dbReference type="STRING" id="50990.A0A4Y7QLW8"/>
<proteinExistence type="predicted"/>
<gene>
    <name evidence="1" type="ORF">BD410DRAFT_780854</name>
</gene>
<dbReference type="Proteomes" id="UP000294933">
    <property type="component" value="Unassembled WGS sequence"/>
</dbReference>
<evidence type="ECO:0000313" key="2">
    <source>
        <dbReference type="Proteomes" id="UP000294933"/>
    </source>
</evidence>
<accession>A0A4Y7QLW8</accession>
<protein>
    <recommendedName>
        <fullName evidence="3">F-box domain-containing protein</fullName>
    </recommendedName>
</protein>
<evidence type="ECO:0000313" key="1">
    <source>
        <dbReference type="EMBL" id="TDL28356.1"/>
    </source>
</evidence>
<dbReference type="OrthoDB" id="3251638at2759"/>
<dbReference type="AlphaFoldDB" id="A0A4Y7QLW8"/>
<dbReference type="EMBL" id="ML170157">
    <property type="protein sequence ID" value="TDL28356.1"/>
    <property type="molecule type" value="Genomic_DNA"/>
</dbReference>
<name>A0A4Y7QLW8_9AGAM</name>